<dbReference type="InterPro" id="IPR051212">
    <property type="entry name" value="Type-I_RE_S_subunit"/>
</dbReference>
<evidence type="ECO:0000259" key="5">
    <source>
        <dbReference type="Pfam" id="PF01420"/>
    </source>
</evidence>
<keyword evidence="7" id="KW-1185">Reference proteome</keyword>
<organism evidence="6 7">
    <name type="scientific">Bifidobacterium oedipodis</name>
    <dbReference type="NCBI Taxonomy" id="2675322"/>
    <lineage>
        <taxon>Bacteria</taxon>
        <taxon>Bacillati</taxon>
        <taxon>Actinomycetota</taxon>
        <taxon>Actinomycetes</taxon>
        <taxon>Bifidobacteriales</taxon>
        <taxon>Bifidobacteriaceae</taxon>
        <taxon>Bifidobacterium</taxon>
    </lineage>
</organism>
<dbReference type="PANTHER" id="PTHR43140:SF1">
    <property type="entry name" value="TYPE I RESTRICTION ENZYME ECOKI SPECIFICITY SUBUNIT"/>
    <property type="match status" value="1"/>
</dbReference>
<keyword evidence="2" id="KW-0680">Restriction system</keyword>
<dbReference type="SUPFAM" id="SSF116734">
    <property type="entry name" value="DNA methylase specificity domain"/>
    <property type="match status" value="2"/>
</dbReference>
<dbReference type="Proteomes" id="UP000532194">
    <property type="component" value="Unassembled WGS sequence"/>
</dbReference>
<accession>A0A7Y0EPX2</accession>
<evidence type="ECO:0000256" key="2">
    <source>
        <dbReference type="ARBA" id="ARBA00022747"/>
    </source>
</evidence>
<reference evidence="6 7" key="1">
    <citation type="submission" date="2020-02" db="EMBL/GenBank/DDBJ databases">
        <title>Characterization of phylogenetic diversity of novel bifidobacterial species isolated in Czech ZOOs.</title>
        <authorList>
            <person name="Lugli G.A."/>
            <person name="Vera N.B."/>
            <person name="Ventura M."/>
        </authorList>
    </citation>
    <scope>NUCLEOTIDE SEQUENCE [LARGE SCALE GENOMIC DNA]</scope>
    <source>
        <strain evidence="6 7">DSM 109957</strain>
    </source>
</reference>
<dbReference type="InterPro" id="IPR000055">
    <property type="entry name" value="Restrct_endonuc_typeI_TRD"/>
</dbReference>
<name>A0A7Y0EPX2_9BIFI</name>
<sequence length="440" mass="49999">MEQYAQYKPSGVDWIGEIPESWSVGRVKHVLKERDERVDDASSDELLSVSEYYGVDYRKNRIRETQVLSRAESLSGYKKCEKNDIVMNIMLAWKGSQARTPFSGVVSPAYAVFKPENDVNTRYLSYLFRTDLYREIFRQNSTGIIDSRLRLYPEVFLHLPFHYPPVNEQVLIADYLDEKTKKIDAAIADVEASIAKLEEYRKSVISEAVTKGLDPTIPMKDSGSDWIGLIPEDWRCGPLGHFVNFLSGFPFKGEDLTAQGEVRVLRGINLGVNNIRWNESAYVAPEVVRSLDEWRLNKGDLLLGLDRPWIKAGTRVSFVSEDDAGSYLVQRIAKITKKQDVSLKFVCYLLQTDLFFQSMNTETTGVSVPHISTRQVGLVYFPIPPLCVQDRIVKYLDEVCGNLAELVSRKNKLLMLLQSYRQSLINECVTGKVKVPGVEG</sequence>
<evidence type="ECO:0000256" key="1">
    <source>
        <dbReference type="ARBA" id="ARBA00010923"/>
    </source>
</evidence>
<dbReference type="EMBL" id="JAAIII010000001">
    <property type="protein sequence ID" value="NMM93116.1"/>
    <property type="molecule type" value="Genomic_DNA"/>
</dbReference>
<dbReference type="PANTHER" id="PTHR43140">
    <property type="entry name" value="TYPE-1 RESTRICTION ENZYME ECOKI SPECIFICITY PROTEIN"/>
    <property type="match status" value="1"/>
</dbReference>
<comment type="subunit">
    <text evidence="4">The methyltransferase is composed of M and S polypeptides.</text>
</comment>
<keyword evidence="3" id="KW-0238">DNA-binding</keyword>
<dbReference type="RefSeq" id="WP_169171167.1">
    <property type="nucleotide sequence ID" value="NZ_JAAIII010000001.1"/>
</dbReference>
<dbReference type="AlphaFoldDB" id="A0A7Y0EPX2"/>
<evidence type="ECO:0000313" key="7">
    <source>
        <dbReference type="Proteomes" id="UP000532194"/>
    </source>
</evidence>
<comment type="similarity">
    <text evidence="1">Belongs to the type-I restriction system S methylase family.</text>
</comment>
<dbReference type="Pfam" id="PF01420">
    <property type="entry name" value="Methylase_S"/>
    <property type="match status" value="2"/>
</dbReference>
<feature type="domain" description="Type I restriction modification DNA specificity" evidence="5">
    <location>
        <begin position="231"/>
        <end position="410"/>
    </location>
</feature>
<dbReference type="GO" id="GO:0009307">
    <property type="term" value="P:DNA restriction-modification system"/>
    <property type="evidence" value="ECO:0007669"/>
    <property type="project" value="UniProtKB-KW"/>
</dbReference>
<feature type="domain" description="Type I restriction modification DNA specificity" evidence="5">
    <location>
        <begin position="19"/>
        <end position="183"/>
    </location>
</feature>
<gene>
    <name evidence="6" type="ORF">G1C95_0301</name>
</gene>
<comment type="caution">
    <text evidence="6">The sequence shown here is derived from an EMBL/GenBank/DDBJ whole genome shotgun (WGS) entry which is preliminary data.</text>
</comment>
<protein>
    <submittedName>
        <fullName evidence="6">Restriction modification system DNA specificity domain-containing protein</fullName>
    </submittedName>
</protein>
<dbReference type="GO" id="GO:0003677">
    <property type="term" value="F:DNA binding"/>
    <property type="evidence" value="ECO:0007669"/>
    <property type="project" value="UniProtKB-KW"/>
</dbReference>
<dbReference type="Gene3D" id="3.90.220.20">
    <property type="entry name" value="DNA methylase specificity domains"/>
    <property type="match status" value="2"/>
</dbReference>
<evidence type="ECO:0000256" key="3">
    <source>
        <dbReference type="ARBA" id="ARBA00023125"/>
    </source>
</evidence>
<dbReference type="InterPro" id="IPR044946">
    <property type="entry name" value="Restrct_endonuc_typeI_TRD_sf"/>
</dbReference>
<evidence type="ECO:0000256" key="4">
    <source>
        <dbReference type="ARBA" id="ARBA00038652"/>
    </source>
</evidence>
<proteinExistence type="inferred from homology"/>
<evidence type="ECO:0000313" key="6">
    <source>
        <dbReference type="EMBL" id="NMM93116.1"/>
    </source>
</evidence>